<organism evidence="1 2">
    <name type="scientific">Linnemannia schmuckeri</name>
    <dbReference type="NCBI Taxonomy" id="64567"/>
    <lineage>
        <taxon>Eukaryota</taxon>
        <taxon>Fungi</taxon>
        <taxon>Fungi incertae sedis</taxon>
        <taxon>Mucoromycota</taxon>
        <taxon>Mortierellomycotina</taxon>
        <taxon>Mortierellomycetes</taxon>
        <taxon>Mortierellales</taxon>
        <taxon>Mortierellaceae</taxon>
        <taxon>Linnemannia</taxon>
    </lineage>
</organism>
<comment type="caution">
    <text evidence="1">The sequence shown here is derived from an EMBL/GenBank/DDBJ whole genome shotgun (WGS) entry which is preliminary data.</text>
</comment>
<name>A0A9P5RZ21_9FUNG</name>
<evidence type="ECO:0000313" key="1">
    <source>
        <dbReference type="EMBL" id="KAF9148803.1"/>
    </source>
</evidence>
<dbReference type="AlphaFoldDB" id="A0A9P5RZ21"/>
<dbReference type="EMBL" id="JAAAUQ010000612">
    <property type="protein sequence ID" value="KAF9148803.1"/>
    <property type="molecule type" value="Genomic_DNA"/>
</dbReference>
<evidence type="ECO:0000313" key="2">
    <source>
        <dbReference type="Proteomes" id="UP000748756"/>
    </source>
</evidence>
<dbReference type="OrthoDB" id="2444720at2759"/>
<proteinExistence type="predicted"/>
<dbReference type="Proteomes" id="UP000748756">
    <property type="component" value="Unassembled WGS sequence"/>
</dbReference>
<keyword evidence="2" id="KW-1185">Reference proteome</keyword>
<protein>
    <submittedName>
        <fullName evidence="1">Uncharacterized protein</fullName>
    </submittedName>
</protein>
<accession>A0A9P5RZ21</accession>
<sequence length="261" mass="28295">MASMHLSPMSSPCDSYSYTRSVNTPLTNNNINKYHSRSSSESLLFTPPLSPTEEQLLAFLIPDIEPSELAAYLSAPATPILSDVSCLIGKNLSSVSQQEHESCYNIEAVYPSPVCAAAAATVVAIDRLDAEPFPTLSVSPSATAVATTATTTASFRPLQSSLTNSKKRSSMYAFVGSDDEEDKEEMPLATDFTSTPTVYVMSSRHTRKRLMLEQAFVSPDEEEDNNSINNCYSQIFHGASSDELDMTSQLSSTLAYDLVLA</sequence>
<reference evidence="1" key="1">
    <citation type="journal article" date="2020" name="Fungal Divers.">
        <title>Resolving the Mortierellaceae phylogeny through synthesis of multi-gene phylogenetics and phylogenomics.</title>
        <authorList>
            <person name="Vandepol N."/>
            <person name="Liber J."/>
            <person name="Desiro A."/>
            <person name="Na H."/>
            <person name="Kennedy M."/>
            <person name="Barry K."/>
            <person name="Grigoriev I.V."/>
            <person name="Miller A.N."/>
            <person name="O'Donnell K."/>
            <person name="Stajich J.E."/>
            <person name="Bonito G."/>
        </authorList>
    </citation>
    <scope>NUCLEOTIDE SEQUENCE</scope>
    <source>
        <strain evidence="1">NRRL 6426</strain>
    </source>
</reference>
<gene>
    <name evidence="1" type="ORF">BG015_009449</name>
</gene>